<keyword evidence="6" id="KW-0067">ATP-binding</keyword>
<dbReference type="InterPro" id="IPR006195">
    <property type="entry name" value="aa-tRNA-synth_II"/>
</dbReference>
<organism evidence="18 19">
    <name type="scientific">Phaeomoniella chlamydospora</name>
    <name type="common">Phaeoacremonium chlamydosporum</name>
    <dbReference type="NCBI Taxonomy" id="158046"/>
    <lineage>
        <taxon>Eukaryota</taxon>
        <taxon>Fungi</taxon>
        <taxon>Dikarya</taxon>
        <taxon>Ascomycota</taxon>
        <taxon>Pezizomycotina</taxon>
        <taxon>Eurotiomycetes</taxon>
        <taxon>Chaetothyriomycetidae</taxon>
        <taxon>Phaeomoniellales</taxon>
        <taxon>Phaeomoniellaceae</taxon>
        <taxon>Phaeomoniella</taxon>
    </lineage>
</organism>
<dbReference type="CDD" id="cd00496">
    <property type="entry name" value="PheRS_alpha_core"/>
    <property type="match status" value="1"/>
</dbReference>
<feature type="domain" description="Aminoacyl-transfer RNA synthetases class-II family profile" evidence="16">
    <location>
        <begin position="222"/>
        <end position="429"/>
    </location>
</feature>
<evidence type="ECO:0000256" key="15">
    <source>
        <dbReference type="SAM" id="MobiDB-lite"/>
    </source>
</evidence>
<feature type="domain" description="FDX-ACB" evidence="17">
    <location>
        <begin position="431"/>
        <end position="564"/>
    </location>
</feature>
<keyword evidence="9" id="KW-0496">Mitochondrion</keyword>
<evidence type="ECO:0000259" key="17">
    <source>
        <dbReference type="PROSITE" id="PS51447"/>
    </source>
</evidence>
<evidence type="ECO:0000256" key="3">
    <source>
        <dbReference type="ARBA" id="ARBA00012814"/>
    </source>
</evidence>
<evidence type="ECO:0000313" key="19">
    <source>
        <dbReference type="Proteomes" id="UP000053317"/>
    </source>
</evidence>
<dbReference type="PANTHER" id="PTHR11538">
    <property type="entry name" value="PHENYLALANYL-TRNA SYNTHETASE"/>
    <property type="match status" value="1"/>
</dbReference>
<evidence type="ECO:0000256" key="8">
    <source>
        <dbReference type="ARBA" id="ARBA00022946"/>
    </source>
</evidence>
<dbReference type="GO" id="GO:0005524">
    <property type="term" value="F:ATP binding"/>
    <property type="evidence" value="ECO:0007669"/>
    <property type="project" value="UniProtKB-KW"/>
</dbReference>
<dbReference type="SMART" id="SM00896">
    <property type="entry name" value="FDX-ACB"/>
    <property type="match status" value="1"/>
</dbReference>
<keyword evidence="7" id="KW-0648">Protein biosynthesis</keyword>
<keyword evidence="5" id="KW-0547">Nucleotide-binding</keyword>
<evidence type="ECO:0000256" key="13">
    <source>
        <dbReference type="ARBA" id="ARBA00057761"/>
    </source>
</evidence>
<dbReference type="GO" id="GO:0004826">
    <property type="term" value="F:phenylalanine-tRNA ligase activity"/>
    <property type="evidence" value="ECO:0007669"/>
    <property type="project" value="UniProtKB-EC"/>
</dbReference>
<sequence length="564" mass="63446">MRLFLTGRVLRLTSPSWAATSLKQASRCSSSATVTKSKSSDNDWENQAATSAYYEAQKGTINAALFDVRRYSAWQRRILELNQPKKIVTEGDKRGIVVSGQPYEIDDEANLSSGILPHLERKLYLSEDHPLCITKTLVESVFQEPTYKNYFHVNPVVTTALNFDLLGFPKDHPGRSKTDTYYVNKDHVLRTHTSAHEDESFRKIGLADQGNGEAHDGFTLVADVFRRDSVDRSHYPVFHQMEGARTWRSSPGESTDRVAALKKDLDLLGRADLEVLDVESFTKTNPMQDDVHNPEEIDLVAQHLKRSLEHVIVKVISAARQARIGSGLEVHEEPIKARWVEAYFPFTAPSYELEVWWKGEWLELLGCGVSKQSILDTAGIPNRIGWAWGIGLERLAMLLFGIPDIRLFWSEDSRFLGQFKNGTVTEFKPFSKYPTCFKDVAFWIDPKPPCSAVSPANKSAPINSGPAAAAAAGGYPTVPQSDAPPPSSDTFHENDLMEIVRDIAGSLVEDVRLVDSFQHPKTGRRSLCYRINYRSLERTLTNEETNELHKLVLEKLSQLDVELR</sequence>
<evidence type="ECO:0000256" key="9">
    <source>
        <dbReference type="ARBA" id="ARBA00023128"/>
    </source>
</evidence>
<evidence type="ECO:0000256" key="12">
    <source>
        <dbReference type="ARBA" id="ARBA00049255"/>
    </source>
</evidence>
<keyword evidence="19" id="KW-1185">Reference proteome</keyword>
<dbReference type="GO" id="GO:0070156">
    <property type="term" value="P:mitochondrial phenylalanyl-tRNA aminoacylation"/>
    <property type="evidence" value="ECO:0007669"/>
    <property type="project" value="EnsemblFungi"/>
</dbReference>
<comment type="similarity">
    <text evidence="2">Belongs to the class-II aminoacyl-tRNA synthetase family.</text>
</comment>
<proteinExistence type="inferred from homology"/>
<dbReference type="Pfam" id="PF03147">
    <property type="entry name" value="FDX-ACB"/>
    <property type="match status" value="1"/>
</dbReference>
<dbReference type="AlphaFoldDB" id="A0A0G2G0H0"/>
<dbReference type="SUPFAM" id="SSF54991">
    <property type="entry name" value="Anticodon-binding domain of PheRS"/>
    <property type="match status" value="1"/>
</dbReference>
<dbReference type="GO" id="GO:0000049">
    <property type="term" value="F:tRNA binding"/>
    <property type="evidence" value="ECO:0007669"/>
    <property type="project" value="InterPro"/>
</dbReference>
<feature type="region of interest" description="Disordered" evidence="15">
    <location>
        <begin position="469"/>
        <end position="488"/>
    </location>
</feature>
<dbReference type="PANTHER" id="PTHR11538:SF41">
    <property type="entry name" value="PHENYLALANINE--TRNA LIGASE, MITOCHONDRIAL"/>
    <property type="match status" value="1"/>
</dbReference>
<comment type="subcellular location">
    <subcellularLocation>
        <location evidence="1">Mitochondrion matrix</location>
    </subcellularLocation>
</comment>
<protein>
    <recommendedName>
        <fullName evidence="14">Phenylalanine--tRNA ligase, mitochondrial</fullName>
        <ecNumber evidence="3">6.1.1.20</ecNumber>
    </recommendedName>
    <alternativeName>
        <fullName evidence="11">Phenylalanyl-tRNA synthetase</fullName>
    </alternativeName>
</protein>
<evidence type="ECO:0000256" key="4">
    <source>
        <dbReference type="ARBA" id="ARBA00022598"/>
    </source>
</evidence>
<dbReference type="SUPFAM" id="SSF55681">
    <property type="entry name" value="Class II aaRS and biotin synthetases"/>
    <property type="match status" value="1"/>
</dbReference>
<evidence type="ECO:0000256" key="14">
    <source>
        <dbReference type="ARBA" id="ARBA00073229"/>
    </source>
</evidence>
<evidence type="ECO:0000256" key="6">
    <source>
        <dbReference type="ARBA" id="ARBA00022840"/>
    </source>
</evidence>
<comment type="caution">
    <text evidence="18">The sequence shown here is derived from an EMBL/GenBank/DDBJ whole genome shotgun (WGS) entry which is preliminary data.</text>
</comment>
<dbReference type="Gene3D" id="3.30.930.10">
    <property type="entry name" value="Bira Bifunctional Protein, Domain 2"/>
    <property type="match status" value="1"/>
</dbReference>
<evidence type="ECO:0000256" key="7">
    <source>
        <dbReference type="ARBA" id="ARBA00022917"/>
    </source>
</evidence>
<evidence type="ECO:0000259" key="16">
    <source>
        <dbReference type="PROSITE" id="PS50862"/>
    </source>
</evidence>
<dbReference type="EMBL" id="LCWF01000146">
    <property type="protein sequence ID" value="KKY17458.1"/>
    <property type="molecule type" value="Genomic_DNA"/>
</dbReference>
<dbReference type="PROSITE" id="PS51447">
    <property type="entry name" value="FDX_ACB"/>
    <property type="match status" value="1"/>
</dbReference>
<name>A0A0G2G0H0_PHACM</name>
<comment type="function">
    <text evidence="13">Is responsible for the charging of tRNA(Phe) with phenylalanine in mitochondrial translation.</text>
</comment>
<gene>
    <name evidence="18" type="ORF">UCRPC4_g05600</name>
</gene>
<dbReference type="PROSITE" id="PS50862">
    <property type="entry name" value="AA_TRNA_LIGASE_II"/>
    <property type="match status" value="1"/>
</dbReference>
<evidence type="ECO:0000256" key="5">
    <source>
        <dbReference type="ARBA" id="ARBA00022741"/>
    </source>
</evidence>
<accession>A0A0G2G0H0</accession>
<dbReference type="InterPro" id="IPR005121">
    <property type="entry name" value="Fdx_antiC-bd"/>
</dbReference>
<evidence type="ECO:0000256" key="1">
    <source>
        <dbReference type="ARBA" id="ARBA00004305"/>
    </source>
</evidence>
<dbReference type="Pfam" id="PF01409">
    <property type="entry name" value="tRNA-synt_2d"/>
    <property type="match status" value="2"/>
</dbReference>
<dbReference type="NCBIfam" id="TIGR00469">
    <property type="entry name" value="pheS_mito"/>
    <property type="match status" value="1"/>
</dbReference>
<dbReference type="GO" id="GO:0005759">
    <property type="term" value="C:mitochondrial matrix"/>
    <property type="evidence" value="ECO:0007669"/>
    <property type="project" value="UniProtKB-SubCell"/>
</dbReference>
<keyword evidence="8" id="KW-0809">Transit peptide</keyword>
<dbReference type="InterPro" id="IPR045864">
    <property type="entry name" value="aa-tRNA-synth_II/BPL/LPL"/>
</dbReference>
<dbReference type="InterPro" id="IPR002319">
    <property type="entry name" value="Phenylalanyl-tRNA_Synthase"/>
</dbReference>
<reference evidence="18 19" key="1">
    <citation type="submission" date="2015-05" db="EMBL/GenBank/DDBJ databases">
        <title>Distinctive expansion of gene families associated with plant cell wall degradation and secondary metabolism in the genomes of grapevine trunk pathogens.</title>
        <authorList>
            <person name="Lawrence D.P."/>
            <person name="Travadon R."/>
            <person name="Rolshausen P.E."/>
            <person name="Baumgartner K."/>
        </authorList>
    </citation>
    <scope>NUCLEOTIDE SEQUENCE [LARGE SCALE GENOMIC DNA]</scope>
    <source>
        <strain evidence="18">UCRPC4</strain>
    </source>
</reference>
<dbReference type="Gene3D" id="3.30.70.380">
    <property type="entry name" value="Ferrodoxin-fold anticodon-binding domain"/>
    <property type="match status" value="1"/>
</dbReference>
<evidence type="ECO:0000256" key="11">
    <source>
        <dbReference type="ARBA" id="ARBA00031194"/>
    </source>
</evidence>
<evidence type="ECO:0000256" key="10">
    <source>
        <dbReference type="ARBA" id="ARBA00023146"/>
    </source>
</evidence>
<reference evidence="18 19" key="2">
    <citation type="submission" date="2015-05" db="EMBL/GenBank/DDBJ databases">
        <authorList>
            <person name="Morales-Cruz A."/>
            <person name="Amrine K.C."/>
            <person name="Cantu D."/>
        </authorList>
    </citation>
    <scope>NUCLEOTIDE SEQUENCE [LARGE SCALE GENOMIC DNA]</scope>
    <source>
        <strain evidence="18">UCRPC4</strain>
    </source>
</reference>
<comment type="catalytic activity">
    <reaction evidence="12">
        <text>tRNA(Phe) + L-phenylalanine + ATP = L-phenylalanyl-tRNA(Phe) + AMP + diphosphate + H(+)</text>
        <dbReference type="Rhea" id="RHEA:19413"/>
        <dbReference type="Rhea" id="RHEA-COMP:9668"/>
        <dbReference type="Rhea" id="RHEA-COMP:9699"/>
        <dbReference type="ChEBI" id="CHEBI:15378"/>
        <dbReference type="ChEBI" id="CHEBI:30616"/>
        <dbReference type="ChEBI" id="CHEBI:33019"/>
        <dbReference type="ChEBI" id="CHEBI:58095"/>
        <dbReference type="ChEBI" id="CHEBI:78442"/>
        <dbReference type="ChEBI" id="CHEBI:78531"/>
        <dbReference type="ChEBI" id="CHEBI:456215"/>
        <dbReference type="EC" id="6.1.1.20"/>
    </reaction>
</comment>
<dbReference type="InterPro" id="IPR004530">
    <property type="entry name" value="Phe-tRNA-synth_IIc_mito"/>
</dbReference>
<dbReference type="OrthoDB" id="4457at2759"/>
<evidence type="ECO:0000313" key="18">
    <source>
        <dbReference type="EMBL" id="KKY17458.1"/>
    </source>
</evidence>
<evidence type="ECO:0000256" key="2">
    <source>
        <dbReference type="ARBA" id="ARBA00008226"/>
    </source>
</evidence>
<dbReference type="Proteomes" id="UP000053317">
    <property type="component" value="Unassembled WGS sequence"/>
</dbReference>
<keyword evidence="10 18" id="KW-0030">Aminoacyl-tRNA synthetase</keyword>
<dbReference type="EC" id="6.1.1.20" evidence="3"/>
<dbReference type="FunFam" id="3.30.930.10:FF:000053">
    <property type="entry name" value="Phenylalanyl-tRNA synthetase mitochondrial"/>
    <property type="match status" value="1"/>
</dbReference>
<keyword evidence="4" id="KW-0436">Ligase</keyword>
<dbReference type="InterPro" id="IPR036690">
    <property type="entry name" value="Fdx_antiC-bd_sf"/>
</dbReference>